<dbReference type="AlphaFoldDB" id="A0A813GIU4"/>
<feature type="non-terminal residue" evidence="2">
    <location>
        <position position="175"/>
    </location>
</feature>
<reference evidence="2" key="1">
    <citation type="submission" date="2021-02" db="EMBL/GenBank/DDBJ databases">
        <authorList>
            <person name="Dougan E. K."/>
            <person name="Rhodes N."/>
            <person name="Thang M."/>
            <person name="Chan C."/>
        </authorList>
    </citation>
    <scope>NUCLEOTIDE SEQUENCE</scope>
</reference>
<evidence type="ECO:0000256" key="1">
    <source>
        <dbReference type="SAM" id="MobiDB-lite"/>
    </source>
</evidence>
<feature type="compositionally biased region" description="Polar residues" evidence="1">
    <location>
        <begin position="63"/>
        <end position="73"/>
    </location>
</feature>
<dbReference type="Proteomes" id="UP000654075">
    <property type="component" value="Unassembled WGS sequence"/>
</dbReference>
<feature type="region of interest" description="Disordered" evidence="1">
    <location>
        <begin position="1"/>
        <end position="95"/>
    </location>
</feature>
<evidence type="ECO:0000313" key="3">
    <source>
        <dbReference type="Proteomes" id="UP000654075"/>
    </source>
</evidence>
<feature type="non-terminal residue" evidence="2">
    <location>
        <position position="1"/>
    </location>
</feature>
<name>A0A813GIU4_POLGL</name>
<accession>A0A813GIU4</accession>
<protein>
    <submittedName>
        <fullName evidence="2">Uncharacterized protein</fullName>
    </submittedName>
</protein>
<evidence type="ECO:0000313" key="2">
    <source>
        <dbReference type="EMBL" id="CAE8625202.1"/>
    </source>
</evidence>
<dbReference type="EMBL" id="CAJNNV010028608">
    <property type="protein sequence ID" value="CAE8625202.1"/>
    <property type="molecule type" value="Genomic_DNA"/>
</dbReference>
<keyword evidence="3" id="KW-1185">Reference proteome</keyword>
<organism evidence="2 3">
    <name type="scientific">Polarella glacialis</name>
    <name type="common">Dinoflagellate</name>
    <dbReference type="NCBI Taxonomy" id="89957"/>
    <lineage>
        <taxon>Eukaryota</taxon>
        <taxon>Sar</taxon>
        <taxon>Alveolata</taxon>
        <taxon>Dinophyceae</taxon>
        <taxon>Suessiales</taxon>
        <taxon>Suessiaceae</taxon>
        <taxon>Polarella</taxon>
    </lineage>
</organism>
<proteinExistence type="predicted"/>
<sequence>VATSRDRSRAAPGPATRDPEEEPEPRRGSAASVGSPEHGLRPRQPGARLRTSEEASGWADISLSESQSSTPQRQDAGRPQLVGSEATGKKTGNEGGLWGLLTLAGCAPERCNNGVLEGCRWSDSCCQESAPTECASNRQPGCAPRGDCQEETLNFGLQAPLVVAAALANSERKQT</sequence>
<gene>
    <name evidence="2" type="ORF">PGLA1383_LOCUS42229</name>
</gene>
<comment type="caution">
    <text evidence="2">The sequence shown here is derived from an EMBL/GenBank/DDBJ whole genome shotgun (WGS) entry which is preliminary data.</text>
</comment>